<dbReference type="CDD" id="cd16833">
    <property type="entry name" value="YfiH"/>
    <property type="match status" value="1"/>
</dbReference>
<name>A0A9P6RED1_9FUNG</name>
<comment type="caution">
    <text evidence="14">The sequence shown here is derived from an EMBL/GenBank/DDBJ whole genome shotgun (WGS) entry which is preliminary data.</text>
</comment>
<dbReference type="InterPro" id="IPR011324">
    <property type="entry name" value="Cytotoxic_necrot_fac-like_cat"/>
</dbReference>
<dbReference type="SMART" id="SM00363">
    <property type="entry name" value="S4"/>
    <property type="match status" value="1"/>
</dbReference>
<evidence type="ECO:0000256" key="3">
    <source>
        <dbReference type="ARBA" id="ARBA00010876"/>
    </source>
</evidence>
<dbReference type="GO" id="GO:0009982">
    <property type="term" value="F:pseudouridine synthase activity"/>
    <property type="evidence" value="ECO:0007669"/>
    <property type="project" value="InterPro"/>
</dbReference>
<comment type="similarity">
    <text evidence="3">Belongs to the pseudouridine synthase RluA family.</text>
</comment>
<dbReference type="Pfam" id="PF02578">
    <property type="entry name" value="Cu-oxidase_4"/>
    <property type="match status" value="1"/>
</dbReference>
<evidence type="ECO:0000256" key="12">
    <source>
        <dbReference type="PROSITE-ProRule" id="PRU00182"/>
    </source>
</evidence>
<proteinExistence type="inferred from homology"/>
<evidence type="ECO:0000256" key="7">
    <source>
        <dbReference type="ARBA" id="ARBA00023235"/>
    </source>
</evidence>
<evidence type="ECO:0000256" key="5">
    <source>
        <dbReference type="ARBA" id="ARBA00022723"/>
    </source>
</evidence>
<feature type="non-terminal residue" evidence="14">
    <location>
        <position position="555"/>
    </location>
</feature>
<dbReference type="EMBL" id="JAAAIN010000339">
    <property type="protein sequence ID" value="KAG0316000.1"/>
    <property type="molecule type" value="Genomic_DNA"/>
</dbReference>
<dbReference type="InterPro" id="IPR050188">
    <property type="entry name" value="RluA_PseudoU_synthase"/>
</dbReference>
<comment type="catalytic activity">
    <reaction evidence="8">
        <text>adenosine + H2O + H(+) = inosine + NH4(+)</text>
        <dbReference type="Rhea" id="RHEA:24408"/>
        <dbReference type="ChEBI" id="CHEBI:15377"/>
        <dbReference type="ChEBI" id="CHEBI:15378"/>
        <dbReference type="ChEBI" id="CHEBI:16335"/>
        <dbReference type="ChEBI" id="CHEBI:17596"/>
        <dbReference type="ChEBI" id="CHEBI:28938"/>
        <dbReference type="EC" id="3.5.4.4"/>
    </reaction>
    <physiologicalReaction direction="left-to-right" evidence="8">
        <dbReference type="Rhea" id="RHEA:24409"/>
    </physiologicalReaction>
</comment>
<dbReference type="Pfam" id="PF00849">
    <property type="entry name" value="PseudoU_synth_2"/>
    <property type="match status" value="1"/>
</dbReference>
<dbReference type="SUPFAM" id="SSF64438">
    <property type="entry name" value="CNF1/YfiH-like putative cysteine hydrolases"/>
    <property type="match status" value="1"/>
</dbReference>
<dbReference type="Pfam" id="PF01479">
    <property type="entry name" value="S4"/>
    <property type="match status" value="1"/>
</dbReference>
<dbReference type="InterPro" id="IPR036986">
    <property type="entry name" value="S4_RNA-bd_sf"/>
</dbReference>
<dbReference type="PANTHER" id="PTHR21600">
    <property type="entry name" value="MITOCHONDRIAL RNA PSEUDOURIDINE SYNTHASE"/>
    <property type="match status" value="1"/>
</dbReference>
<evidence type="ECO:0000256" key="9">
    <source>
        <dbReference type="ARBA" id="ARBA00048968"/>
    </source>
</evidence>
<comment type="catalytic activity">
    <reaction evidence="1">
        <text>inosine + phosphate = alpha-D-ribose 1-phosphate + hypoxanthine</text>
        <dbReference type="Rhea" id="RHEA:27646"/>
        <dbReference type="ChEBI" id="CHEBI:17368"/>
        <dbReference type="ChEBI" id="CHEBI:17596"/>
        <dbReference type="ChEBI" id="CHEBI:43474"/>
        <dbReference type="ChEBI" id="CHEBI:57720"/>
        <dbReference type="EC" id="2.4.2.1"/>
    </reaction>
    <physiologicalReaction direction="left-to-right" evidence="1">
        <dbReference type="Rhea" id="RHEA:27647"/>
    </physiologicalReaction>
</comment>
<dbReference type="InterPro" id="IPR006145">
    <property type="entry name" value="PsdUridine_synth_RsuA/RluA"/>
</dbReference>
<dbReference type="InterPro" id="IPR002942">
    <property type="entry name" value="S4_RNA-bd"/>
</dbReference>
<evidence type="ECO:0000256" key="10">
    <source>
        <dbReference type="ARBA" id="ARBA00049893"/>
    </source>
</evidence>
<dbReference type="InterPro" id="IPR038371">
    <property type="entry name" value="Cu_polyphenol_OxRdtase_sf"/>
</dbReference>
<dbReference type="NCBIfam" id="TIGR00005">
    <property type="entry name" value="rluA_subfam"/>
    <property type="match status" value="1"/>
</dbReference>
<dbReference type="InterPro" id="IPR020103">
    <property type="entry name" value="PsdUridine_synth_cat_dom_sf"/>
</dbReference>
<dbReference type="Gene3D" id="3.60.140.10">
    <property type="entry name" value="CNF1/YfiH-like putative cysteine hydrolases"/>
    <property type="match status" value="1"/>
</dbReference>
<comment type="catalytic activity">
    <reaction evidence="10">
        <text>S-methyl-5'-thioadenosine + phosphate = 5-(methylsulfanyl)-alpha-D-ribose 1-phosphate + adenine</text>
        <dbReference type="Rhea" id="RHEA:11852"/>
        <dbReference type="ChEBI" id="CHEBI:16708"/>
        <dbReference type="ChEBI" id="CHEBI:17509"/>
        <dbReference type="ChEBI" id="CHEBI:43474"/>
        <dbReference type="ChEBI" id="CHEBI:58533"/>
        <dbReference type="EC" id="2.4.2.28"/>
    </reaction>
    <physiologicalReaction direction="left-to-right" evidence="10">
        <dbReference type="Rhea" id="RHEA:11853"/>
    </physiologicalReaction>
</comment>
<dbReference type="GO" id="GO:0017061">
    <property type="term" value="F:S-methyl-5-thioadenosine phosphorylase activity"/>
    <property type="evidence" value="ECO:0007669"/>
    <property type="project" value="UniProtKB-EC"/>
</dbReference>
<evidence type="ECO:0000313" key="14">
    <source>
        <dbReference type="EMBL" id="KAG0316000.1"/>
    </source>
</evidence>
<dbReference type="PROSITE" id="PS01129">
    <property type="entry name" value="PSI_RLU"/>
    <property type="match status" value="1"/>
</dbReference>
<dbReference type="Gene3D" id="3.10.290.10">
    <property type="entry name" value="RNA-binding S4 domain"/>
    <property type="match status" value="1"/>
</dbReference>
<dbReference type="SUPFAM" id="SSF55120">
    <property type="entry name" value="Pseudouridine synthase"/>
    <property type="match status" value="1"/>
</dbReference>
<gene>
    <name evidence="14" type="ORF">BGZ97_007596</name>
</gene>
<evidence type="ECO:0000256" key="8">
    <source>
        <dbReference type="ARBA" id="ARBA00047989"/>
    </source>
</evidence>
<dbReference type="InterPro" id="IPR006225">
    <property type="entry name" value="PsdUridine_synth_RluC/D"/>
</dbReference>
<dbReference type="Gene3D" id="3.30.2350.10">
    <property type="entry name" value="Pseudouridine synthase"/>
    <property type="match status" value="1"/>
</dbReference>
<evidence type="ECO:0000256" key="4">
    <source>
        <dbReference type="ARBA" id="ARBA00022679"/>
    </source>
</evidence>
<reference evidence="14" key="1">
    <citation type="journal article" date="2020" name="Fungal Divers.">
        <title>Resolving the Mortierellaceae phylogeny through synthesis of multi-gene phylogenetics and phylogenomics.</title>
        <authorList>
            <person name="Vandepol N."/>
            <person name="Liber J."/>
            <person name="Desiro A."/>
            <person name="Na H."/>
            <person name="Kennedy M."/>
            <person name="Barry K."/>
            <person name="Grigoriev I.V."/>
            <person name="Miller A.N."/>
            <person name="O'Donnell K."/>
            <person name="Stajich J.E."/>
            <person name="Bonito G."/>
        </authorList>
    </citation>
    <scope>NUCLEOTIDE SEQUENCE</scope>
    <source>
        <strain evidence="14">NVP60</strain>
    </source>
</reference>
<evidence type="ECO:0000256" key="11">
    <source>
        <dbReference type="PIRSR" id="PIRSR606225-1"/>
    </source>
</evidence>
<sequence>MTRFLVEDYSPSLNSAAGFDADILDDDALALCAKPTEGAPADELPQLMAQIPAELAGQRLDKALARLFPSYSRNRLQSWIDTGRVQVNGLPARIRQAAPLAASIVIAPERLPEETAFTAEPVPLEIIYEDAALLVINKPAGLVVHPATGNWQGTVLNGLLHRYGKAAAGLPRAGIVHRLDKDTSGLMVIARTLTAQTHLVRQLQAHSVKRRYLAFVWGMPNVHGTINAPLGRDPRNRIKMAVVTGTVGKPARTHYQRIATGTLAGQSFAVIQCDLETGRTHQIRVHLAHIGHPLIGDPLYCKIAPYAQLLATTRAADFARQALHAWQLKLEHPVTGLTCAWRTPAPADILLLAEALGLTPTVMSDTTEAEGDQAECVAANRQRLATLTDTRIAWLEQVHQTNVVRAETALEALHPPRADASVTTQAGIACTIMSADCLPVLICDGAGRAVGAAHAGWRGLLAGVLERTAAEVAALTSSSQELYAFLGPAIGPHAFEVGDDVRATFLAAATATERAVTATAFLPRLNTPGKYFANLFTLARQRLIRAGIRHISGGT</sequence>
<keyword evidence="15" id="KW-1185">Reference proteome</keyword>
<dbReference type="CDD" id="cd02869">
    <property type="entry name" value="PseudoU_synth_RluA_like"/>
    <property type="match status" value="1"/>
</dbReference>
<dbReference type="PROSITE" id="PS50889">
    <property type="entry name" value="S4"/>
    <property type="match status" value="1"/>
</dbReference>
<dbReference type="InterPro" id="IPR003730">
    <property type="entry name" value="Cu_polyphenol_OxRdtase"/>
</dbReference>
<keyword evidence="6" id="KW-0862">Zinc</keyword>
<evidence type="ECO:0000256" key="1">
    <source>
        <dbReference type="ARBA" id="ARBA00000553"/>
    </source>
</evidence>
<keyword evidence="5" id="KW-0479">Metal-binding</keyword>
<dbReference type="CDD" id="cd00165">
    <property type="entry name" value="S4"/>
    <property type="match status" value="1"/>
</dbReference>
<protein>
    <recommendedName>
        <fullName evidence="13">RNA-binding S4 domain-containing protein</fullName>
    </recommendedName>
</protein>
<dbReference type="GO" id="GO:0003723">
    <property type="term" value="F:RNA binding"/>
    <property type="evidence" value="ECO:0007669"/>
    <property type="project" value="UniProtKB-KW"/>
</dbReference>
<feature type="active site" evidence="11">
    <location>
        <position position="180"/>
    </location>
</feature>
<keyword evidence="4" id="KW-0808">Transferase</keyword>
<evidence type="ECO:0000313" key="15">
    <source>
        <dbReference type="Proteomes" id="UP000823405"/>
    </source>
</evidence>
<comment type="similarity">
    <text evidence="2">Belongs to the purine nucleoside phosphorylase YfiH/LACC1 family.</text>
</comment>
<feature type="domain" description="RNA-binding S4" evidence="13">
    <location>
        <begin position="58"/>
        <end position="123"/>
    </location>
</feature>
<dbReference type="GO" id="GO:0000455">
    <property type="term" value="P:enzyme-directed rRNA pseudouridine synthesis"/>
    <property type="evidence" value="ECO:0007669"/>
    <property type="project" value="TreeGrafter"/>
</dbReference>
<keyword evidence="7" id="KW-0413">Isomerase</keyword>
<keyword evidence="12" id="KW-0694">RNA-binding</keyword>
<evidence type="ECO:0000259" key="13">
    <source>
        <dbReference type="SMART" id="SM00363"/>
    </source>
</evidence>
<dbReference type="OrthoDB" id="428658at2759"/>
<dbReference type="SUPFAM" id="SSF55174">
    <property type="entry name" value="Alpha-L RNA-binding motif"/>
    <property type="match status" value="1"/>
</dbReference>
<organism evidence="14 15">
    <name type="scientific">Linnemannia gamsii</name>
    <dbReference type="NCBI Taxonomy" id="64522"/>
    <lineage>
        <taxon>Eukaryota</taxon>
        <taxon>Fungi</taxon>
        <taxon>Fungi incertae sedis</taxon>
        <taxon>Mucoromycota</taxon>
        <taxon>Mortierellomycotina</taxon>
        <taxon>Mortierellomycetes</taxon>
        <taxon>Mortierellales</taxon>
        <taxon>Mortierellaceae</taxon>
        <taxon>Linnemannia</taxon>
    </lineage>
</organism>
<dbReference type="InterPro" id="IPR006224">
    <property type="entry name" value="PsdUridine_synth_RluA-like_CS"/>
</dbReference>
<dbReference type="Proteomes" id="UP000823405">
    <property type="component" value="Unassembled WGS sequence"/>
</dbReference>
<evidence type="ECO:0000256" key="2">
    <source>
        <dbReference type="ARBA" id="ARBA00007353"/>
    </source>
</evidence>
<dbReference type="PANTHER" id="PTHR21600:SF44">
    <property type="entry name" value="RIBOSOMAL LARGE SUBUNIT PSEUDOURIDINE SYNTHASE D"/>
    <property type="match status" value="1"/>
</dbReference>
<dbReference type="AlphaFoldDB" id="A0A9P6RED1"/>
<accession>A0A9P6RED1</accession>
<evidence type="ECO:0000256" key="6">
    <source>
        <dbReference type="ARBA" id="ARBA00022833"/>
    </source>
</evidence>
<comment type="catalytic activity">
    <reaction evidence="9">
        <text>adenosine + phosphate = alpha-D-ribose 1-phosphate + adenine</text>
        <dbReference type="Rhea" id="RHEA:27642"/>
        <dbReference type="ChEBI" id="CHEBI:16335"/>
        <dbReference type="ChEBI" id="CHEBI:16708"/>
        <dbReference type="ChEBI" id="CHEBI:43474"/>
        <dbReference type="ChEBI" id="CHEBI:57720"/>
        <dbReference type="EC" id="2.4.2.1"/>
    </reaction>
    <physiologicalReaction direction="left-to-right" evidence="9">
        <dbReference type="Rhea" id="RHEA:27643"/>
    </physiologicalReaction>
</comment>
<dbReference type="GO" id="GO:0046872">
    <property type="term" value="F:metal ion binding"/>
    <property type="evidence" value="ECO:0007669"/>
    <property type="project" value="UniProtKB-KW"/>
</dbReference>